<name>A0A6F8XX17_9ACTN</name>
<accession>A0A6F8XX17</accession>
<evidence type="ECO:0000259" key="2">
    <source>
        <dbReference type="Pfam" id="PF05360"/>
    </source>
</evidence>
<reference evidence="3 4" key="1">
    <citation type="submission" date="2020-03" db="EMBL/GenBank/DDBJ databases">
        <title>Whole genome shotgun sequence of Phytohabitans flavus NBRC 107702.</title>
        <authorList>
            <person name="Komaki H."/>
            <person name="Tamura T."/>
        </authorList>
    </citation>
    <scope>NUCLEOTIDE SEQUENCE [LARGE SCALE GENOMIC DNA]</scope>
    <source>
        <strain evidence="3 4">NBRC 107702</strain>
    </source>
</reference>
<sequence length="111" mass="12334">MLNKRRPATASIESMTAPVPRKTTTAFFVQAALSFGVSLFAACVAIVYLPVDIWIRSFLALALLYVVTSSFTLAKCIRDHQETTEVVTRVDQARLDKLLVEHDPYKLHPAA</sequence>
<reference evidence="3 4" key="2">
    <citation type="submission" date="2020-03" db="EMBL/GenBank/DDBJ databases">
        <authorList>
            <person name="Ichikawa N."/>
            <person name="Kimura A."/>
            <person name="Kitahashi Y."/>
            <person name="Uohara A."/>
        </authorList>
    </citation>
    <scope>NUCLEOTIDE SEQUENCE [LARGE SCALE GENOMIC DNA]</scope>
    <source>
        <strain evidence="3 4">NBRC 107702</strain>
    </source>
</reference>
<dbReference type="Proteomes" id="UP000502508">
    <property type="component" value="Chromosome"/>
</dbReference>
<keyword evidence="1" id="KW-0812">Transmembrane</keyword>
<feature type="domain" description="YiaAB two helix" evidence="2">
    <location>
        <begin position="27"/>
        <end position="79"/>
    </location>
</feature>
<dbReference type="Pfam" id="PF05360">
    <property type="entry name" value="YiaAB"/>
    <property type="match status" value="1"/>
</dbReference>
<evidence type="ECO:0000313" key="3">
    <source>
        <dbReference type="EMBL" id="BCB78394.1"/>
    </source>
</evidence>
<evidence type="ECO:0000313" key="4">
    <source>
        <dbReference type="Proteomes" id="UP000502508"/>
    </source>
</evidence>
<dbReference type="AlphaFoldDB" id="A0A6F8XX17"/>
<keyword evidence="1" id="KW-0472">Membrane</keyword>
<protein>
    <recommendedName>
        <fullName evidence="2">YiaAB two helix domain-containing protein</fullName>
    </recommendedName>
</protein>
<evidence type="ECO:0000256" key="1">
    <source>
        <dbReference type="SAM" id="Phobius"/>
    </source>
</evidence>
<dbReference type="EMBL" id="AP022870">
    <property type="protein sequence ID" value="BCB78394.1"/>
    <property type="molecule type" value="Genomic_DNA"/>
</dbReference>
<dbReference type="KEGG" id="pfla:Pflav_048040"/>
<keyword evidence="1" id="KW-1133">Transmembrane helix</keyword>
<keyword evidence="4" id="KW-1185">Reference proteome</keyword>
<dbReference type="InterPro" id="IPR008024">
    <property type="entry name" value="YiaAB"/>
</dbReference>
<feature type="transmembrane region" description="Helical" evidence="1">
    <location>
        <begin position="53"/>
        <end position="74"/>
    </location>
</feature>
<proteinExistence type="predicted"/>
<gene>
    <name evidence="3" type="ORF">Pflav_048040</name>
</gene>
<organism evidence="3 4">
    <name type="scientific">Phytohabitans flavus</name>
    <dbReference type="NCBI Taxonomy" id="1076124"/>
    <lineage>
        <taxon>Bacteria</taxon>
        <taxon>Bacillati</taxon>
        <taxon>Actinomycetota</taxon>
        <taxon>Actinomycetes</taxon>
        <taxon>Micromonosporales</taxon>
        <taxon>Micromonosporaceae</taxon>
    </lineage>
</organism>
<feature type="transmembrane region" description="Helical" evidence="1">
    <location>
        <begin position="25"/>
        <end position="47"/>
    </location>
</feature>